<feature type="domain" description="ABC transporter" evidence="3">
    <location>
        <begin position="4"/>
        <end position="209"/>
    </location>
</feature>
<dbReference type="PANTHER" id="PTHR43423">
    <property type="entry name" value="ABC TRANSPORTER I FAMILY MEMBER 17"/>
    <property type="match status" value="1"/>
</dbReference>
<dbReference type="Gene3D" id="3.40.50.300">
    <property type="entry name" value="P-loop containing nucleotide triphosphate hydrolases"/>
    <property type="match status" value="1"/>
</dbReference>
<protein>
    <submittedName>
        <fullName evidence="4">ATP-binding cassette domain-containing protein</fullName>
    </submittedName>
</protein>
<dbReference type="Pfam" id="PF00005">
    <property type="entry name" value="ABC_tran"/>
    <property type="match status" value="1"/>
</dbReference>
<evidence type="ECO:0000256" key="1">
    <source>
        <dbReference type="ARBA" id="ARBA00022741"/>
    </source>
</evidence>
<gene>
    <name evidence="4" type="ORF">F8R14_00315</name>
</gene>
<dbReference type="AlphaFoldDB" id="A0A833CCB1"/>
<evidence type="ECO:0000256" key="2">
    <source>
        <dbReference type="ARBA" id="ARBA00022840"/>
    </source>
</evidence>
<dbReference type="Proteomes" id="UP000434554">
    <property type="component" value="Unassembled WGS sequence"/>
</dbReference>
<dbReference type="InterPro" id="IPR003439">
    <property type="entry name" value="ABC_transporter-like_ATP-bd"/>
</dbReference>
<dbReference type="SMART" id="SM00382">
    <property type="entry name" value="AAA"/>
    <property type="match status" value="1"/>
</dbReference>
<dbReference type="InterPro" id="IPR027417">
    <property type="entry name" value="P-loop_NTPase"/>
</dbReference>
<keyword evidence="1" id="KW-0547">Nucleotide-binding</keyword>
<evidence type="ECO:0000313" key="5">
    <source>
        <dbReference type="Proteomes" id="UP000434554"/>
    </source>
</evidence>
<reference evidence="4 5" key="1">
    <citation type="submission" date="2019-09" db="EMBL/GenBank/DDBJ databases">
        <title>Draft genome sequence of 3 type strains from the CCUG.</title>
        <authorList>
            <person name="Pineiro-Iglesias B."/>
            <person name="Tunovic T."/>
            <person name="Unosson C."/>
            <person name="Inganas E."/>
            <person name="Ohlen M."/>
            <person name="Cardew S."/>
            <person name="Jensie-Markopoulos S."/>
            <person name="Salva-Serra F."/>
            <person name="Jaen-Luchoro D."/>
            <person name="Karlsson R."/>
            <person name="Svensson-Stadler L."/>
            <person name="Chun J."/>
            <person name="Moore E."/>
        </authorList>
    </citation>
    <scope>NUCLEOTIDE SEQUENCE [LARGE SCALE GENOMIC DNA]</scope>
    <source>
        <strain evidence="4 5">CCUG 65427</strain>
    </source>
</reference>
<dbReference type="GO" id="GO:0016887">
    <property type="term" value="F:ATP hydrolysis activity"/>
    <property type="evidence" value="ECO:0007669"/>
    <property type="project" value="InterPro"/>
</dbReference>
<dbReference type="SUPFAM" id="SSF52540">
    <property type="entry name" value="P-loop containing nucleoside triphosphate hydrolases"/>
    <property type="match status" value="1"/>
</dbReference>
<accession>A0A833CCB1</accession>
<dbReference type="GO" id="GO:0005524">
    <property type="term" value="F:ATP binding"/>
    <property type="evidence" value="ECO:0007669"/>
    <property type="project" value="UniProtKB-KW"/>
</dbReference>
<sequence length="209" mass="23785">MDLITTKDLVFNDMIHYPDITIPKGEMTFVQGASGSGKSTLFRLFNATINPSQGTIYYDNVDIATMDTLELRRKILLVNQQVYLFDGTIADNFKKYHSYRETTPPDEEAMKQFLYIAAAPFEPSQSVERLSGGERQRVFNAIMLSLDAEVYMWDEPSAALDTPTAVIFFTRMKQYMTEHGKTALVISHDDSLYPQFSDALIELKSLHEV</sequence>
<comment type="caution">
    <text evidence="4">The sequence shown here is derived from an EMBL/GenBank/DDBJ whole genome shotgun (WGS) entry which is preliminary data.</text>
</comment>
<dbReference type="InterPro" id="IPR003593">
    <property type="entry name" value="AAA+_ATPase"/>
</dbReference>
<evidence type="ECO:0000313" key="4">
    <source>
        <dbReference type="EMBL" id="KAB1479755.1"/>
    </source>
</evidence>
<dbReference type="PANTHER" id="PTHR43423:SF1">
    <property type="entry name" value="ABC TRANSPORTER I FAMILY MEMBER 17"/>
    <property type="match status" value="1"/>
</dbReference>
<organism evidence="4 5">
    <name type="scientific">Veillonella seminalis</name>
    <dbReference type="NCBI Taxonomy" id="1502943"/>
    <lineage>
        <taxon>Bacteria</taxon>
        <taxon>Bacillati</taxon>
        <taxon>Bacillota</taxon>
        <taxon>Negativicutes</taxon>
        <taxon>Veillonellales</taxon>
        <taxon>Veillonellaceae</taxon>
        <taxon>Veillonella</taxon>
    </lineage>
</organism>
<dbReference type="PROSITE" id="PS50893">
    <property type="entry name" value="ABC_TRANSPORTER_2"/>
    <property type="match status" value="1"/>
</dbReference>
<dbReference type="EMBL" id="WBKH01000001">
    <property type="protein sequence ID" value="KAB1479755.1"/>
    <property type="molecule type" value="Genomic_DNA"/>
</dbReference>
<proteinExistence type="predicted"/>
<keyword evidence="2 4" id="KW-0067">ATP-binding</keyword>
<dbReference type="RefSeq" id="WP_006555592.1">
    <property type="nucleotide sequence ID" value="NZ_CAUBPY010000001.1"/>
</dbReference>
<dbReference type="GeneID" id="83054321"/>
<dbReference type="CDD" id="cd03228">
    <property type="entry name" value="ABCC_MRP_Like"/>
    <property type="match status" value="1"/>
</dbReference>
<evidence type="ECO:0000259" key="3">
    <source>
        <dbReference type="PROSITE" id="PS50893"/>
    </source>
</evidence>
<name>A0A833CCB1_9FIRM</name>